<evidence type="ECO:0000313" key="3">
    <source>
        <dbReference type="Proteomes" id="UP000620874"/>
    </source>
</evidence>
<sequence>MAAKKIIPLSPMTKIVIPEHVEQEFLRSSQVQKMFNISESLLKKLRANGTIPAYQLGQTYLYKAEEIIAALRKVTPKNPQP</sequence>
<evidence type="ECO:0000313" key="2">
    <source>
        <dbReference type="EMBL" id="MBD8041174.1"/>
    </source>
</evidence>
<keyword evidence="3" id="KW-1185">Reference proteome</keyword>
<dbReference type="EMBL" id="JACSPP010000041">
    <property type="protein sequence ID" value="MBD8041174.1"/>
    <property type="molecule type" value="Genomic_DNA"/>
</dbReference>
<dbReference type="SUPFAM" id="SSF46955">
    <property type="entry name" value="Putative DNA-binding domain"/>
    <property type="match status" value="1"/>
</dbReference>
<proteinExistence type="predicted"/>
<dbReference type="InterPro" id="IPR041657">
    <property type="entry name" value="HTH_17"/>
</dbReference>
<reference evidence="2 3" key="1">
    <citation type="submission" date="2020-08" db="EMBL/GenBank/DDBJ databases">
        <title>A Genomic Blueprint of the Chicken Gut Microbiome.</title>
        <authorList>
            <person name="Gilroy R."/>
            <person name="Ravi A."/>
            <person name="Getino M."/>
            <person name="Pursley I."/>
            <person name="Horton D.L."/>
            <person name="Alikhan N.-F."/>
            <person name="Baker D."/>
            <person name="Gharbi K."/>
            <person name="Hall N."/>
            <person name="Watson M."/>
            <person name="Adriaenssens E.M."/>
            <person name="Foster-Nyarko E."/>
            <person name="Jarju S."/>
            <person name="Secka A."/>
            <person name="Antonio M."/>
            <person name="Oren A."/>
            <person name="Chaudhuri R."/>
            <person name="La Ragione R.M."/>
            <person name="Hildebrand F."/>
            <person name="Pallen M.J."/>
        </authorList>
    </citation>
    <scope>NUCLEOTIDE SEQUENCE [LARGE SCALE GENOMIC DNA]</scope>
    <source>
        <strain evidence="2 3">Sa1CVN1</strain>
    </source>
</reference>
<gene>
    <name evidence="2" type="ORF">H9625_12150</name>
</gene>
<dbReference type="Pfam" id="PF12728">
    <property type="entry name" value="HTH_17"/>
    <property type="match status" value="1"/>
</dbReference>
<dbReference type="PANTHER" id="PTHR34585">
    <property type="match status" value="1"/>
</dbReference>
<dbReference type="PANTHER" id="PTHR34585:SF22">
    <property type="entry name" value="HELIX-TURN-HELIX DOMAIN-CONTAINING PROTEIN"/>
    <property type="match status" value="1"/>
</dbReference>
<comment type="caution">
    <text evidence="2">The sequence shown here is derived from an EMBL/GenBank/DDBJ whole genome shotgun (WGS) entry which is preliminary data.</text>
</comment>
<protein>
    <submittedName>
        <fullName evidence="2">Helix-turn-helix domain-containing protein</fullName>
    </submittedName>
</protein>
<name>A0ABR8YAE2_9BACT</name>
<organism evidence="2 3">
    <name type="scientific">Phocaeicola intestinalis</name>
    <dbReference type="NCBI Taxonomy" id="2762212"/>
    <lineage>
        <taxon>Bacteria</taxon>
        <taxon>Pseudomonadati</taxon>
        <taxon>Bacteroidota</taxon>
        <taxon>Bacteroidia</taxon>
        <taxon>Bacteroidales</taxon>
        <taxon>Bacteroidaceae</taxon>
        <taxon>Phocaeicola</taxon>
    </lineage>
</organism>
<dbReference type="RefSeq" id="WP_191764551.1">
    <property type="nucleotide sequence ID" value="NZ_JACSPP010000041.1"/>
</dbReference>
<evidence type="ECO:0000259" key="1">
    <source>
        <dbReference type="Pfam" id="PF12728"/>
    </source>
</evidence>
<feature type="domain" description="Helix-turn-helix" evidence="1">
    <location>
        <begin position="26"/>
        <end position="73"/>
    </location>
</feature>
<dbReference type="Proteomes" id="UP000620874">
    <property type="component" value="Unassembled WGS sequence"/>
</dbReference>
<accession>A0ABR8YAE2</accession>
<dbReference type="InterPro" id="IPR009061">
    <property type="entry name" value="DNA-bd_dom_put_sf"/>
</dbReference>